<gene>
    <name evidence="2" type="ORF">CASFOL_040618</name>
</gene>
<accession>A0ABD3BDM6</accession>
<protein>
    <submittedName>
        <fullName evidence="2">Uncharacterized protein</fullName>
    </submittedName>
</protein>
<feature type="region of interest" description="Disordered" evidence="1">
    <location>
        <begin position="44"/>
        <end position="66"/>
    </location>
</feature>
<evidence type="ECO:0000313" key="2">
    <source>
        <dbReference type="EMBL" id="KAL3614957.1"/>
    </source>
</evidence>
<dbReference type="InterPro" id="IPR006502">
    <property type="entry name" value="PDDEXK-like"/>
</dbReference>
<comment type="caution">
    <text evidence="2">The sequence shown here is derived from an EMBL/GenBank/DDBJ whole genome shotgun (WGS) entry which is preliminary data.</text>
</comment>
<evidence type="ECO:0000256" key="1">
    <source>
        <dbReference type="SAM" id="MobiDB-lite"/>
    </source>
</evidence>
<name>A0ABD3BDM6_9LAMI</name>
<dbReference type="EMBL" id="JAVIJP010000100">
    <property type="protein sequence ID" value="KAL3614957.1"/>
    <property type="molecule type" value="Genomic_DNA"/>
</dbReference>
<proteinExistence type="predicted"/>
<dbReference type="PANTHER" id="PTHR31579:SF42">
    <property type="entry name" value="DUF506 FAMILY PROTEIN (DUF506)"/>
    <property type="match status" value="1"/>
</dbReference>
<organism evidence="2 3">
    <name type="scientific">Castilleja foliolosa</name>
    <dbReference type="NCBI Taxonomy" id="1961234"/>
    <lineage>
        <taxon>Eukaryota</taxon>
        <taxon>Viridiplantae</taxon>
        <taxon>Streptophyta</taxon>
        <taxon>Embryophyta</taxon>
        <taxon>Tracheophyta</taxon>
        <taxon>Spermatophyta</taxon>
        <taxon>Magnoliopsida</taxon>
        <taxon>eudicotyledons</taxon>
        <taxon>Gunneridae</taxon>
        <taxon>Pentapetalae</taxon>
        <taxon>asterids</taxon>
        <taxon>lamiids</taxon>
        <taxon>Lamiales</taxon>
        <taxon>Orobanchaceae</taxon>
        <taxon>Pedicularideae</taxon>
        <taxon>Castillejinae</taxon>
        <taxon>Castilleja</taxon>
    </lineage>
</organism>
<dbReference type="PANTHER" id="PTHR31579">
    <property type="entry name" value="OS03G0796600 PROTEIN"/>
    <property type="match status" value="1"/>
</dbReference>
<sequence>MTIPVKFKRFAADFGDFSRISDGSDDESSANLSDLVNSFLEREIREQRNGDDRDEDSNSNHEMESNFESRELLEVLFCGENDDVRRRIHSEVEKACREINGRSNSSPPDFKRRLMARLRSGGFDAGLCKSKCVKNDRRQFGDYEYVDVNVAGERYIIEVYLAGEFTIARPTGAYAALLENFPQIFIGKPDELKQVVRLMCSAIRKSMKSVGIIVPPWRRLSYMQSKWFGSYKRTTSETVSRKGSDTGVYSNRRVESVPVNGISFYCRDEFASGAGVRIGHLSAVMNK</sequence>
<dbReference type="Pfam" id="PF04720">
    <property type="entry name" value="PDDEXK_6"/>
    <property type="match status" value="1"/>
</dbReference>
<dbReference type="AlphaFoldDB" id="A0ABD3BDM6"/>
<reference evidence="3" key="1">
    <citation type="journal article" date="2024" name="IScience">
        <title>Strigolactones Initiate the Formation of Haustorium-like Structures in Castilleja.</title>
        <authorList>
            <person name="Buerger M."/>
            <person name="Peterson D."/>
            <person name="Chory J."/>
        </authorList>
    </citation>
    <scope>NUCLEOTIDE SEQUENCE [LARGE SCALE GENOMIC DNA]</scope>
</reference>
<keyword evidence="3" id="KW-1185">Reference proteome</keyword>
<dbReference type="NCBIfam" id="TIGR01615">
    <property type="entry name" value="A_thal_3542"/>
    <property type="match status" value="1"/>
</dbReference>
<dbReference type="Proteomes" id="UP001632038">
    <property type="component" value="Unassembled WGS sequence"/>
</dbReference>
<evidence type="ECO:0000313" key="3">
    <source>
        <dbReference type="Proteomes" id="UP001632038"/>
    </source>
</evidence>